<dbReference type="Gene3D" id="3.30.360.10">
    <property type="entry name" value="Dihydrodipicolinate Reductase, domain 2"/>
    <property type="match status" value="1"/>
</dbReference>
<organism evidence="5 6">
    <name type="scientific">Microbacterium marmarense</name>
    <dbReference type="NCBI Taxonomy" id="3122051"/>
    <lineage>
        <taxon>Bacteria</taxon>
        <taxon>Bacillati</taxon>
        <taxon>Actinomycetota</taxon>
        <taxon>Actinomycetes</taxon>
        <taxon>Micrococcales</taxon>
        <taxon>Microbacteriaceae</taxon>
        <taxon>Microbacterium</taxon>
    </lineage>
</organism>
<dbReference type="Pfam" id="PF01408">
    <property type="entry name" value="GFO_IDH_MocA"/>
    <property type="match status" value="1"/>
</dbReference>
<sequence length="372" mass="38361">MGQPHRIGIIGLGVISAAYLDTLRDAPAIVITAVADLNEERAADVAATLPTATAMKVAELLASDQVDTVLNLTIPAAHAEIALGAIAAGKNVFTEKPLAVTMDEARAIIDAAQAAGVHVGSAPDTVLGTGTQTARAAIDAGLIGRPMAATATMVTPGHEAWHPHPDFYYLPGGGPLLDMGPYYVAALIHLLGPVQSVIGAASKLRDQRTIATGPRAGETVAVSVYTHVSGVLEHQSGVLTTITTSFDSRATTAAHLEVHGDVVSLVAPDPNQFSGEVLVNDPETQRWNPLAASAGYVDAARGAGLLDFVAAIAEGREPRANGAVALHSLDVMTALLRSADIGARVEVSSSVERPEVVPLTEKSEWRGDTSSV</sequence>
<dbReference type="Proteomes" id="UP001368654">
    <property type="component" value="Unassembled WGS sequence"/>
</dbReference>
<dbReference type="SUPFAM" id="SSF51735">
    <property type="entry name" value="NAD(P)-binding Rossmann-fold domains"/>
    <property type="match status" value="1"/>
</dbReference>
<dbReference type="PANTHER" id="PTHR43818:SF11">
    <property type="entry name" value="BCDNA.GH03377"/>
    <property type="match status" value="1"/>
</dbReference>
<dbReference type="InterPro" id="IPR050463">
    <property type="entry name" value="Gfo/Idh/MocA_oxidrdct_glycsds"/>
</dbReference>
<dbReference type="InterPro" id="IPR036291">
    <property type="entry name" value="NAD(P)-bd_dom_sf"/>
</dbReference>
<gene>
    <name evidence="5" type="ORF">WDU96_00100</name>
</gene>
<evidence type="ECO:0000313" key="6">
    <source>
        <dbReference type="Proteomes" id="UP001368654"/>
    </source>
</evidence>
<keyword evidence="6" id="KW-1185">Reference proteome</keyword>
<name>A0ABU8LP02_9MICO</name>
<comment type="caution">
    <text evidence="5">The sequence shown here is derived from an EMBL/GenBank/DDBJ whole genome shotgun (WGS) entry which is preliminary data.</text>
</comment>
<evidence type="ECO:0000259" key="3">
    <source>
        <dbReference type="Pfam" id="PF01408"/>
    </source>
</evidence>
<keyword evidence="2" id="KW-0520">NAD</keyword>
<proteinExistence type="predicted"/>
<evidence type="ECO:0000313" key="5">
    <source>
        <dbReference type="EMBL" id="MEJ1153997.1"/>
    </source>
</evidence>
<evidence type="ECO:0000259" key="4">
    <source>
        <dbReference type="Pfam" id="PF22725"/>
    </source>
</evidence>
<dbReference type="Gene3D" id="3.40.50.720">
    <property type="entry name" value="NAD(P)-binding Rossmann-like Domain"/>
    <property type="match status" value="1"/>
</dbReference>
<dbReference type="InterPro" id="IPR055170">
    <property type="entry name" value="GFO_IDH_MocA-like_dom"/>
</dbReference>
<dbReference type="EMBL" id="JBBDGL010000001">
    <property type="protein sequence ID" value="MEJ1153997.1"/>
    <property type="molecule type" value="Genomic_DNA"/>
</dbReference>
<dbReference type="RefSeq" id="WP_337336448.1">
    <property type="nucleotide sequence ID" value="NZ_JBBDGL010000001.1"/>
</dbReference>
<dbReference type="Pfam" id="PF22725">
    <property type="entry name" value="GFO_IDH_MocA_C3"/>
    <property type="match status" value="1"/>
</dbReference>
<protein>
    <submittedName>
        <fullName evidence="5">Gfo/Idh/MocA family oxidoreductase</fullName>
    </submittedName>
</protein>
<accession>A0ABU8LP02</accession>
<feature type="domain" description="GFO/IDH/MocA-like oxidoreductase" evidence="4">
    <location>
        <begin position="132"/>
        <end position="261"/>
    </location>
</feature>
<dbReference type="PANTHER" id="PTHR43818">
    <property type="entry name" value="BCDNA.GH03377"/>
    <property type="match status" value="1"/>
</dbReference>
<evidence type="ECO:0000256" key="2">
    <source>
        <dbReference type="ARBA" id="ARBA00023027"/>
    </source>
</evidence>
<dbReference type="InterPro" id="IPR000683">
    <property type="entry name" value="Gfo/Idh/MocA-like_OxRdtase_N"/>
</dbReference>
<reference evidence="5 6" key="1">
    <citation type="submission" date="2024-02" db="EMBL/GenBank/DDBJ databases">
        <authorList>
            <person name="Saticioglu I.B."/>
        </authorList>
    </citation>
    <scope>NUCLEOTIDE SEQUENCE [LARGE SCALE GENOMIC DNA]</scope>
    <source>
        <strain evidence="5 6">Mu-86</strain>
    </source>
</reference>
<evidence type="ECO:0000256" key="1">
    <source>
        <dbReference type="ARBA" id="ARBA00023002"/>
    </source>
</evidence>
<feature type="domain" description="Gfo/Idh/MocA-like oxidoreductase N-terminal" evidence="3">
    <location>
        <begin position="6"/>
        <end position="119"/>
    </location>
</feature>
<dbReference type="SUPFAM" id="SSF55347">
    <property type="entry name" value="Glyceraldehyde-3-phosphate dehydrogenase-like, C-terminal domain"/>
    <property type="match status" value="1"/>
</dbReference>
<keyword evidence="1" id="KW-0560">Oxidoreductase</keyword>